<dbReference type="AlphaFoldDB" id="Q16QS8"/>
<dbReference type="EMBL" id="CH477735">
    <property type="protein sequence ID" value="EAT36752.1"/>
    <property type="molecule type" value="Genomic_DNA"/>
</dbReference>
<sequence length="63" mass="7195">MCNLMNLIPAMRVNEFGIPDRIVLPVPLSALREQVYFVLVFQPYIHPFGNMTQVAVDLSCKIM</sequence>
<dbReference type="PaxDb" id="7159-AAEL011194-PA"/>
<protein>
    <submittedName>
        <fullName evidence="1">AAEL011194-PA</fullName>
    </submittedName>
</protein>
<gene>
    <name evidence="1" type="ORF">AaeL_AAEL011194</name>
</gene>
<dbReference type="HOGENOM" id="CLU_2887638_0_0_1"/>
<organism evidence="1 2">
    <name type="scientific">Aedes aegypti</name>
    <name type="common">Yellowfever mosquito</name>
    <name type="synonym">Culex aegypti</name>
    <dbReference type="NCBI Taxonomy" id="7159"/>
    <lineage>
        <taxon>Eukaryota</taxon>
        <taxon>Metazoa</taxon>
        <taxon>Ecdysozoa</taxon>
        <taxon>Arthropoda</taxon>
        <taxon>Hexapoda</taxon>
        <taxon>Insecta</taxon>
        <taxon>Pterygota</taxon>
        <taxon>Neoptera</taxon>
        <taxon>Endopterygota</taxon>
        <taxon>Diptera</taxon>
        <taxon>Nematocera</taxon>
        <taxon>Culicoidea</taxon>
        <taxon>Culicidae</taxon>
        <taxon>Culicinae</taxon>
        <taxon>Aedini</taxon>
        <taxon>Aedes</taxon>
        <taxon>Stegomyia</taxon>
    </lineage>
</organism>
<evidence type="ECO:0000313" key="1">
    <source>
        <dbReference type="EMBL" id="EAT36752.1"/>
    </source>
</evidence>
<evidence type="ECO:0000313" key="2">
    <source>
        <dbReference type="Proteomes" id="UP000682892"/>
    </source>
</evidence>
<accession>Q16QS8</accession>
<name>Q16QS8_AEDAE</name>
<reference evidence="1" key="1">
    <citation type="submission" date="2005-10" db="EMBL/GenBank/DDBJ databases">
        <authorList>
            <person name="Loftus B.J."/>
            <person name="Nene V.M."/>
            <person name="Hannick L.I."/>
            <person name="Bidwell S."/>
            <person name="Haas B."/>
            <person name="Amedeo P."/>
            <person name="Orvis J."/>
            <person name="Wortman J.R."/>
            <person name="White O.R."/>
            <person name="Salzberg S."/>
            <person name="Shumway M."/>
            <person name="Koo H."/>
            <person name="Zhao Y."/>
            <person name="Holmes M."/>
            <person name="Miller J."/>
            <person name="Schatz M."/>
            <person name="Pop M."/>
            <person name="Pai G."/>
            <person name="Utterback T."/>
            <person name="Rogers Y.-H."/>
            <person name="Kravitz S."/>
            <person name="Fraser C.M."/>
        </authorList>
    </citation>
    <scope>NUCLEOTIDE SEQUENCE</scope>
    <source>
        <strain evidence="1">Liverpool</strain>
    </source>
</reference>
<dbReference type="Proteomes" id="UP000682892">
    <property type="component" value="Unassembled WGS sequence"/>
</dbReference>
<reference evidence="1" key="2">
    <citation type="journal article" date="2007" name="Science">
        <title>Genome sequence of Aedes aegypti, a major arbovirus vector.</title>
        <authorList>
            <person name="Nene V."/>
            <person name="Wortman J.R."/>
            <person name="Lawson D."/>
            <person name="Haas B."/>
            <person name="Kodira C."/>
            <person name="Tu Z.J."/>
            <person name="Loftus B."/>
            <person name="Xi Z."/>
            <person name="Megy K."/>
            <person name="Grabherr M."/>
            <person name="Ren Q."/>
            <person name="Zdobnov E.M."/>
            <person name="Lobo N.F."/>
            <person name="Campbell K.S."/>
            <person name="Brown S.E."/>
            <person name="Bonaldo M.F."/>
            <person name="Zhu J."/>
            <person name="Sinkins S.P."/>
            <person name="Hogenkamp D.G."/>
            <person name="Amedeo P."/>
            <person name="Arensburger P."/>
            <person name="Atkinson P.W."/>
            <person name="Bidwell S."/>
            <person name="Biedler J."/>
            <person name="Birney E."/>
            <person name="Bruggner R.V."/>
            <person name="Costas J."/>
            <person name="Coy M.R."/>
            <person name="Crabtree J."/>
            <person name="Crawford M."/>
            <person name="Debruyn B."/>
            <person name="Decaprio D."/>
            <person name="Eiglmeier K."/>
            <person name="Eisenstadt E."/>
            <person name="El-Dorry H."/>
            <person name="Gelbart W.M."/>
            <person name="Gomes S.L."/>
            <person name="Hammond M."/>
            <person name="Hannick L.I."/>
            <person name="Hogan J.R."/>
            <person name="Holmes M.H."/>
            <person name="Jaffe D."/>
            <person name="Johnston J.S."/>
            <person name="Kennedy R.C."/>
            <person name="Koo H."/>
            <person name="Kravitz S."/>
            <person name="Kriventseva E.V."/>
            <person name="Kulp D."/>
            <person name="Labutti K."/>
            <person name="Lee E."/>
            <person name="Li S."/>
            <person name="Lovin D.D."/>
            <person name="Mao C."/>
            <person name="Mauceli E."/>
            <person name="Menck C.F."/>
            <person name="Miller J.R."/>
            <person name="Montgomery P."/>
            <person name="Mori A."/>
            <person name="Nascimento A.L."/>
            <person name="Naveira H.F."/>
            <person name="Nusbaum C."/>
            <person name="O'leary S."/>
            <person name="Orvis J."/>
            <person name="Pertea M."/>
            <person name="Quesneville H."/>
            <person name="Reidenbach K.R."/>
            <person name="Rogers Y.H."/>
            <person name="Roth C.W."/>
            <person name="Schneider J.R."/>
            <person name="Schatz M."/>
            <person name="Shumway M."/>
            <person name="Stanke M."/>
            <person name="Stinson E.O."/>
            <person name="Tubio J.M."/>
            <person name="Vanzee J.P."/>
            <person name="Verjovski-Almeida S."/>
            <person name="Werner D."/>
            <person name="White O."/>
            <person name="Wyder S."/>
            <person name="Zeng Q."/>
            <person name="Zhao Q."/>
            <person name="Zhao Y."/>
            <person name="Hill C.A."/>
            <person name="Raikhel A.S."/>
            <person name="Soares M.B."/>
            <person name="Knudson D.L."/>
            <person name="Lee N.H."/>
            <person name="Galagan J."/>
            <person name="Salzberg S.L."/>
            <person name="Paulsen I.T."/>
            <person name="Dimopoulos G."/>
            <person name="Collins F.H."/>
            <person name="Birren B."/>
            <person name="Fraser-Liggett C.M."/>
            <person name="Severson D.W."/>
        </authorList>
    </citation>
    <scope>NUCLEOTIDE SEQUENCE [LARGE SCALE GENOMIC DNA]</scope>
    <source>
        <strain evidence="1">Liverpool</strain>
    </source>
</reference>
<proteinExistence type="predicted"/>
<reference evidence="1" key="3">
    <citation type="submission" date="2012-09" db="EMBL/GenBank/DDBJ databases">
        <authorList>
            <consortium name="VectorBase"/>
        </authorList>
    </citation>
    <scope>NUCLEOTIDE SEQUENCE</scope>
    <source>
        <strain evidence="1">Liverpool</strain>
    </source>
</reference>